<evidence type="ECO:0000256" key="1">
    <source>
        <dbReference type="SAM" id="MobiDB-lite"/>
    </source>
</evidence>
<name>A0A1H8HLM3_9RHOB</name>
<dbReference type="EMBL" id="FOCI01000021">
    <property type="protein sequence ID" value="SEN57110.1"/>
    <property type="molecule type" value="Genomic_DNA"/>
</dbReference>
<dbReference type="AlphaFoldDB" id="A0A1H8HLM3"/>
<evidence type="ECO:0000313" key="3">
    <source>
        <dbReference type="Proteomes" id="UP000199585"/>
    </source>
</evidence>
<accession>A0A1H8HLM3</accession>
<proteinExistence type="predicted"/>
<gene>
    <name evidence="2" type="ORF">SAMN04488003_12152</name>
</gene>
<protein>
    <submittedName>
        <fullName evidence="2">Uncharacterized protein</fullName>
    </submittedName>
</protein>
<dbReference type="STRING" id="245187.SAMN04488003_12152"/>
<feature type="region of interest" description="Disordered" evidence="1">
    <location>
        <begin position="116"/>
        <end position="155"/>
    </location>
</feature>
<dbReference type="Proteomes" id="UP000199585">
    <property type="component" value="Unassembled WGS sequence"/>
</dbReference>
<reference evidence="2 3" key="1">
    <citation type="submission" date="2016-10" db="EMBL/GenBank/DDBJ databases">
        <authorList>
            <person name="de Groot N.N."/>
        </authorList>
    </citation>
    <scope>NUCLEOTIDE SEQUENCE [LARGE SCALE GENOMIC DNA]</scope>
    <source>
        <strain evidence="2 3">DSM 16213</strain>
    </source>
</reference>
<sequence>MLGRVAKGAPMNLSDRCRPGCLPPRSRVVVCAVALILSGCAEVPDLDGRISAAAAAAPYPTLQPLAPMLVQAAAPARVTPATTAAVDGDAAALRARAAALRGPVVDADTRARMAGGVDTTATVDAGADPTEDRSGDETPDAAADTPLGAAQPALR</sequence>
<organism evidence="2 3">
    <name type="scientific">Loktanella fryxellensis</name>
    <dbReference type="NCBI Taxonomy" id="245187"/>
    <lineage>
        <taxon>Bacteria</taxon>
        <taxon>Pseudomonadati</taxon>
        <taxon>Pseudomonadota</taxon>
        <taxon>Alphaproteobacteria</taxon>
        <taxon>Rhodobacterales</taxon>
        <taxon>Roseobacteraceae</taxon>
        <taxon>Loktanella</taxon>
    </lineage>
</organism>
<keyword evidence="3" id="KW-1185">Reference proteome</keyword>
<evidence type="ECO:0000313" key="2">
    <source>
        <dbReference type="EMBL" id="SEN57110.1"/>
    </source>
</evidence>